<comment type="caution">
    <text evidence="7">The sequence shown here is derived from an EMBL/GenBank/DDBJ whole genome shotgun (WGS) entry which is preliminary data.</text>
</comment>
<sequence>MSTYRTAPDPNETRMPGGIPFIVGNEAAERFSFYGMKAILAVFLTKHLVGLDGGPDNLSPEETKEAISWFVASAYATPFIGALIADRWWGKYHTILWLSLFYCAGHALMAMVDTPLAEMVRSRYILFAGLALIACGSGAIKPCVTAHVGDQFGPSNKRLLTRVYSWFYFSINIGAVCSQLLTPWLLNDPRFGPAWAFGVPGVLMAVATFMFWLGRHQFVHVPPAGKAFWSETFGADGVRALANLTPLLLFVAMFWSLFDQTASAWVLQADKMDLRVPLLGITMDPSQMQSINGMFVLTLVPLFSLVVYPVVDCFIRVTPLRKIGAGLFIAAGAFAVSALIEGRIDGGETPSIVWQVIAYLFLTAAEVLISITMLEFFYTQAPRRLKSIVMAFCMLSISLGNVFTALVNRFIVREDGTLMLEGASYYWFFVGSMLVVACGYLLWAPFYRGQTYLQGEDEIVADAHG</sequence>
<feature type="transmembrane region" description="Helical" evidence="6">
    <location>
        <begin position="389"/>
        <end position="412"/>
    </location>
</feature>
<dbReference type="InterPro" id="IPR018456">
    <property type="entry name" value="PTR2_symporter_CS"/>
</dbReference>
<reference evidence="7 8" key="1">
    <citation type="submission" date="2019-02" db="EMBL/GenBank/DDBJ databases">
        <title>Deep-cultivation of Planctomycetes and their phenomic and genomic characterization uncovers novel biology.</title>
        <authorList>
            <person name="Wiegand S."/>
            <person name="Jogler M."/>
            <person name="Boedeker C."/>
            <person name="Pinto D."/>
            <person name="Vollmers J."/>
            <person name="Rivas-Marin E."/>
            <person name="Kohn T."/>
            <person name="Peeters S.H."/>
            <person name="Heuer A."/>
            <person name="Rast P."/>
            <person name="Oberbeckmann S."/>
            <person name="Bunk B."/>
            <person name="Jeske O."/>
            <person name="Meyerdierks A."/>
            <person name="Storesund J.E."/>
            <person name="Kallscheuer N."/>
            <person name="Luecker S."/>
            <person name="Lage O.M."/>
            <person name="Pohl T."/>
            <person name="Merkel B.J."/>
            <person name="Hornburger P."/>
            <person name="Mueller R.-W."/>
            <person name="Bruemmer F."/>
            <person name="Labrenz M."/>
            <person name="Spormann A.M."/>
            <person name="Op Den Camp H."/>
            <person name="Overmann J."/>
            <person name="Amann R."/>
            <person name="Jetten M.S.M."/>
            <person name="Mascher T."/>
            <person name="Medema M.H."/>
            <person name="Devos D.P."/>
            <person name="Kaster A.-K."/>
            <person name="Ovreas L."/>
            <person name="Rohde M."/>
            <person name="Galperin M.Y."/>
            <person name="Jogler C."/>
        </authorList>
    </citation>
    <scope>NUCLEOTIDE SEQUENCE [LARGE SCALE GENOMIC DNA]</scope>
    <source>
        <strain evidence="7 8">Pla108</strain>
    </source>
</reference>
<dbReference type="GO" id="GO:0016020">
    <property type="term" value="C:membrane"/>
    <property type="evidence" value="ECO:0007669"/>
    <property type="project" value="UniProtKB-SubCell"/>
</dbReference>
<keyword evidence="5 6" id="KW-0472">Membrane</keyword>
<evidence type="ECO:0000256" key="5">
    <source>
        <dbReference type="ARBA" id="ARBA00023136"/>
    </source>
</evidence>
<protein>
    <submittedName>
        <fullName evidence="7">Dipeptide and tripeptide permease A</fullName>
    </submittedName>
</protein>
<dbReference type="CDD" id="cd17347">
    <property type="entry name" value="MFS_SLC15A1_2_like"/>
    <property type="match status" value="1"/>
</dbReference>
<keyword evidence="3 6" id="KW-0812">Transmembrane</keyword>
<comment type="similarity">
    <text evidence="2">Belongs to the major facilitator superfamily. Proton-dependent oligopeptide transporter (POT/PTR) (TC 2.A.17) family.</text>
</comment>
<feature type="transmembrane region" description="Helical" evidence="6">
    <location>
        <begin position="424"/>
        <end position="443"/>
    </location>
</feature>
<feature type="transmembrane region" description="Helical" evidence="6">
    <location>
        <begin position="291"/>
        <end position="311"/>
    </location>
</feature>
<dbReference type="GO" id="GO:0006857">
    <property type="term" value="P:oligopeptide transport"/>
    <property type="evidence" value="ECO:0007669"/>
    <property type="project" value="InterPro"/>
</dbReference>
<name>A0A5C6A731_9BACT</name>
<keyword evidence="4 6" id="KW-1133">Transmembrane helix</keyword>
<dbReference type="PANTHER" id="PTHR11654">
    <property type="entry name" value="OLIGOPEPTIDE TRANSPORTER-RELATED"/>
    <property type="match status" value="1"/>
</dbReference>
<dbReference type="GO" id="GO:0022857">
    <property type="term" value="F:transmembrane transporter activity"/>
    <property type="evidence" value="ECO:0007669"/>
    <property type="project" value="InterPro"/>
</dbReference>
<evidence type="ECO:0000256" key="3">
    <source>
        <dbReference type="ARBA" id="ARBA00022692"/>
    </source>
</evidence>
<comment type="subcellular location">
    <subcellularLocation>
        <location evidence="1">Membrane</location>
        <topology evidence="1">Multi-pass membrane protein</topology>
    </subcellularLocation>
</comment>
<dbReference type="Proteomes" id="UP000317421">
    <property type="component" value="Unassembled WGS sequence"/>
</dbReference>
<dbReference type="Pfam" id="PF00854">
    <property type="entry name" value="PTR2"/>
    <property type="match status" value="2"/>
</dbReference>
<dbReference type="Gene3D" id="1.20.1250.20">
    <property type="entry name" value="MFS general substrate transporter like domains"/>
    <property type="match status" value="2"/>
</dbReference>
<evidence type="ECO:0000313" key="8">
    <source>
        <dbReference type="Proteomes" id="UP000317421"/>
    </source>
</evidence>
<evidence type="ECO:0000313" key="7">
    <source>
        <dbReference type="EMBL" id="TWT95200.1"/>
    </source>
</evidence>
<dbReference type="SUPFAM" id="SSF103473">
    <property type="entry name" value="MFS general substrate transporter"/>
    <property type="match status" value="1"/>
</dbReference>
<dbReference type="RefSeq" id="WP_197526633.1">
    <property type="nucleotide sequence ID" value="NZ_SJPR01000005.1"/>
</dbReference>
<evidence type="ECO:0000256" key="6">
    <source>
        <dbReference type="SAM" id="Phobius"/>
    </source>
</evidence>
<feature type="transmembrane region" description="Helical" evidence="6">
    <location>
        <begin position="165"/>
        <end position="186"/>
    </location>
</feature>
<feature type="transmembrane region" description="Helical" evidence="6">
    <location>
        <begin position="92"/>
        <end position="112"/>
    </location>
</feature>
<gene>
    <name evidence="7" type="primary">dtpA</name>
    <name evidence="7" type="ORF">Pla108_33430</name>
</gene>
<feature type="transmembrane region" description="Helical" evidence="6">
    <location>
        <begin position="240"/>
        <end position="258"/>
    </location>
</feature>
<organism evidence="7 8">
    <name type="scientific">Botrimarina colliarenosi</name>
    <dbReference type="NCBI Taxonomy" id="2528001"/>
    <lineage>
        <taxon>Bacteria</taxon>
        <taxon>Pseudomonadati</taxon>
        <taxon>Planctomycetota</taxon>
        <taxon>Planctomycetia</taxon>
        <taxon>Pirellulales</taxon>
        <taxon>Lacipirellulaceae</taxon>
        <taxon>Botrimarina</taxon>
    </lineage>
</organism>
<keyword evidence="8" id="KW-1185">Reference proteome</keyword>
<dbReference type="AlphaFoldDB" id="A0A5C6A731"/>
<feature type="transmembrane region" description="Helical" evidence="6">
    <location>
        <begin position="323"/>
        <end position="340"/>
    </location>
</feature>
<feature type="transmembrane region" description="Helical" evidence="6">
    <location>
        <begin position="124"/>
        <end position="144"/>
    </location>
</feature>
<evidence type="ECO:0000256" key="1">
    <source>
        <dbReference type="ARBA" id="ARBA00004141"/>
    </source>
</evidence>
<feature type="transmembrane region" description="Helical" evidence="6">
    <location>
        <begin position="66"/>
        <end position="85"/>
    </location>
</feature>
<dbReference type="PROSITE" id="PS01022">
    <property type="entry name" value="PTR2_1"/>
    <property type="match status" value="1"/>
</dbReference>
<dbReference type="InterPro" id="IPR036259">
    <property type="entry name" value="MFS_trans_sf"/>
</dbReference>
<proteinExistence type="inferred from homology"/>
<accession>A0A5C6A731</accession>
<evidence type="ECO:0000256" key="2">
    <source>
        <dbReference type="ARBA" id="ARBA00005982"/>
    </source>
</evidence>
<dbReference type="EMBL" id="SJPR01000005">
    <property type="protein sequence ID" value="TWT95200.1"/>
    <property type="molecule type" value="Genomic_DNA"/>
</dbReference>
<feature type="transmembrane region" description="Helical" evidence="6">
    <location>
        <begin position="352"/>
        <end position="377"/>
    </location>
</feature>
<feature type="transmembrane region" description="Helical" evidence="6">
    <location>
        <begin position="192"/>
        <end position="213"/>
    </location>
</feature>
<evidence type="ECO:0000256" key="4">
    <source>
        <dbReference type="ARBA" id="ARBA00022989"/>
    </source>
</evidence>
<dbReference type="InterPro" id="IPR000109">
    <property type="entry name" value="POT_fam"/>
</dbReference>